<reference evidence="1 2" key="1">
    <citation type="submission" date="2017-11" db="EMBL/GenBank/DDBJ databases">
        <title>Genome sequence of Entomoplasma somnilux PYAN-1 (ATCC 49194).</title>
        <authorList>
            <person name="Lo W.-S."/>
            <person name="Gasparich G.E."/>
            <person name="Kuo C.-H."/>
        </authorList>
    </citation>
    <scope>NUCLEOTIDE SEQUENCE [LARGE SCALE GENOMIC DNA]</scope>
    <source>
        <strain evidence="1 2">PYAN-1</strain>
    </source>
</reference>
<dbReference type="Gene3D" id="1.10.4010.10">
    <property type="entry name" value="Type II deoxyuridine triphosphatase"/>
    <property type="match status" value="1"/>
</dbReference>
<dbReference type="CDD" id="cd11527">
    <property type="entry name" value="NTP-PPase_dUTPase"/>
    <property type="match status" value="1"/>
</dbReference>
<name>A0A2K8NY22_9MOLU</name>
<dbReference type="Pfam" id="PF08761">
    <property type="entry name" value="dUTPase_2"/>
    <property type="match status" value="1"/>
</dbReference>
<accession>A0A2K8NY22</accession>
<gene>
    <name evidence="1" type="ORF">ESOMN_v1c02600</name>
</gene>
<dbReference type="AlphaFoldDB" id="A0A2K8NY22"/>
<dbReference type="SUPFAM" id="SSF101386">
    <property type="entry name" value="all-alpha NTP pyrophosphatases"/>
    <property type="match status" value="1"/>
</dbReference>
<dbReference type="EMBL" id="CP024965">
    <property type="protein sequence ID" value="ATZ18644.1"/>
    <property type="molecule type" value="Genomic_DNA"/>
</dbReference>
<sequence>MITKNNIIWLSEQQKKLDAYIVENHQLKVNKEMLRKKIIAFLVELGEYANEERSFKYWSKKPSSDLAMQLDEYIDGLHFILSIGNQINVDFNNFAMINFKTTTNLDCYFEIISLLAKFSKEFDLVIYQELLSCYLNIAKIKNYSEEELLNAYKIKNKINFERQNNNY</sequence>
<keyword evidence="2" id="KW-1185">Reference proteome</keyword>
<dbReference type="RefSeq" id="WP_024863875.1">
    <property type="nucleotide sequence ID" value="NZ_CP024965.1"/>
</dbReference>
<protein>
    <submittedName>
        <fullName evidence="1">dUTP diphosphatase</fullName>
    </submittedName>
</protein>
<dbReference type="Proteomes" id="UP000232230">
    <property type="component" value="Chromosome"/>
</dbReference>
<dbReference type="KEGG" id="esx:ESOMN_v1c02600"/>
<proteinExistence type="predicted"/>
<dbReference type="PIRSF" id="PIRSF030140">
    <property type="entry name" value="UCP030140"/>
    <property type="match status" value="1"/>
</dbReference>
<evidence type="ECO:0000313" key="1">
    <source>
        <dbReference type="EMBL" id="ATZ18644.1"/>
    </source>
</evidence>
<dbReference type="InterPro" id="IPR014871">
    <property type="entry name" value="dUTPase/dCTP_pyrophosphatase"/>
</dbReference>
<organism evidence="1 2">
    <name type="scientific">Williamsoniiplasma somnilux</name>
    <dbReference type="NCBI Taxonomy" id="215578"/>
    <lineage>
        <taxon>Bacteria</taxon>
        <taxon>Bacillati</taxon>
        <taxon>Mycoplasmatota</taxon>
        <taxon>Mollicutes</taxon>
        <taxon>Entomoplasmatales</taxon>
        <taxon>Williamsoniiplasma</taxon>
    </lineage>
</organism>
<dbReference type="InterPro" id="IPR016947">
    <property type="entry name" value="UCP030140"/>
</dbReference>
<evidence type="ECO:0000313" key="2">
    <source>
        <dbReference type="Proteomes" id="UP000232230"/>
    </source>
</evidence>